<dbReference type="STRING" id="1791.GCA_001049355_04133"/>
<dbReference type="KEGG" id="mauu:NCTC10437_05221"/>
<reference evidence="2 3" key="1">
    <citation type="submission" date="2018-12" db="EMBL/GenBank/DDBJ databases">
        <authorList>
            <consortium name="Pathogen Informatics"/>
        </authorList>
    </citation>
    <scope>NUCLEOTIDE SEQUENCE [LARGE SCALE GENOMIC DNA]</scope>
    <source>
        <strain evidence="2 3">NCTC10437</strain>
    </source>
</reference>
<dbReference type="OrthoDB" id="5174525at2"/>
<dbReference type="InterPro" id="IPR008912">
    <property type="entry name" value="Uncharacterised_CoxE"/>
</dbReference>
<evidence type="ECO:0000256" key="1">
    <source>
        <dbReference type="SAM" id="MobiDB-lite"/>
    </source>
</evidence>
<dbReference type="EMBL" id="LR134356">
    <property type="protein sequence ID" value="VEG58195.1"/>
    <property type="molecule type" value="Genomic_DNA"/>
</dbReference>
<evidence type="ECO:0000313" key="2">
    <source>
        <dbReference type="EMBL" id="VEG58195.1"/>
    </source>
</evidence>
<dbReference type="PANTHER" id="PTHR39338:SF5">
    <property type="entry name" value="BLR6139 PROTEIN"/>
    <property type="match status" value="1"/>
</dbReference>
<feature type="region of interest" description="Disordered" evidence="1">
    <location>
        <begin position="101"/>
        <end position="120"/>
    </location>
</feature>
<protein>
    <submittedName>
        <fullName evidence="2">VWA containing CoxE family protein</fullName>
    </submittedName>
</protein>
<dbReference type="RefSeq" id="WP_048633980.1">
    <property type="nucleotide sequence ID" value="NZ_CVQQ01000015.1"/>
</dbReference>
<organism evidence="2 3">
    <name type="scientific">Mycolicibacterium aurum</name>
    <name type="common">Mycobacterium aurum</name>
    <dbReference type="NCBI Taxonomy" id="1791"/>
    <lineage>
        <taxon>Bacteria</taxon>
        <taxon>Bacillati</taxon>
        <taxon>Actinomycetota</taxon>
        <taxon>Actinomycetes</taxon>
        <taxon>Mycobacteriales</taxon>
        <taxon>Mycobacteriaceae</taxon>
        <taxon>Mycolicibacterium</taxon>
    </lineage>
</organism>
<dbReference type="AlphaFoldDB" id="A0A448J0L1"/>
<dbReference type="PANTHER" id="PTHR39338">
    <property type="entry name" value="BLL5662 PROTEIN-RELATED"/>
    <property type="match status" value="1"/>
</dbReference>
<accession>A0A448J0L1</accession>
<name>A0A448J0L1_MYCAU</name>
<dbReference type="Proteomes" id="UP000279306">
    <property type="component" value="Chromosome"/>
</dbReference>
<gene>
    <name evidence="2" type="ORF">NCTC10437_05221</name>
</gene>
<sequence>MEATLHRFVRLLRLAGVRVSIPEALDAMRCAGQPGVLSSRAVLRTALRVALVKDQRDEPIFDEIFDAFFALVRVGPGDGAEHSHSHAHDDLVDTGELDSFTLSEEPSETPEQGHEHGKPSSIREYFKQEDLAQQYNLHQEANKIDLAALTDEIAFSKDSRNGADDSYRIQLSTDRLSGAGTAGDLATSAGTPVDAELTIAEQEALLGWLDDELNSDGDESDAAALRKRLAGVLENLPQALKRHLEALLALENTIVESREQREARVDRIGEHERADLEESLRRLAHTLHGALTHRRRTAAAGRVDSGQTMRRNMRFDGVPFMPVTVRRAEDRPRLVVLADVSLSVRATSRFTLNLVHGLQDLFTQVRSFAFVAAIAETTELFRDHPSEKALGLIFGEGRFAAEIDLAANSDYGSVFGEFLAEHSSAVTRRTTLLILGDGRNNARSPNLPAFEEITRRARETVWLTPEPRYSWGLGSCDLPSYAEFCDRVRVVRDLSGLESAAHDFAAEAVGR</sequence>
<evidence type="ECO:0000313" key="3">
    <source>
        <dbReference type="Proteomes" id="UP000279306"/>
    </source>
</evidence>
<proteinExistence type="predicted"/>
<dbReference type="Pfam" id="PF05762">
    <property type="entry name" value="VWA_CoxE"/>
    <property type="match status" value="1"/>
</dbReference>
<keyword evidence="3" id="KW-1185">Reference proteome</keyword>